<dbReference type="EMBL" id="GECZ01027559">
    <property type="protein sequence ID" value="JAS42210.1"/>
    <property type="molecule type" value="Transcribed_RNA"/>
</dbReference>
<dbReference type="GO" id="GO:0005549">
    <property type="term" value="F:odorant binding"/>
    <property type="evidence" value="ECO:0007669"/>
    <property type="project" value="InterPro"/>
</dbReference>
<dbReference type="SUPFAM" id="SSF47565">
    <property type="entry name" value="Insect pheromone/odorant-binding proteins"/>
    <property type="match status" value="1"/>
</dbReference>
<reference evidence="2" key="1">
    <citation type="submission" date="2015-11" db="EMBL/GenBank/DDBJ databases">
        <title>De novo transcriptome assembly of four potential Pierce s Disease insect vectors from Arizona vineyards.</title>
        <authorList>
            <person name="Tassone E.E."/>
        </authorList>
    </citation>
    <scope>NUCLEOTIDE SEQUENCE</scope>
</reference>
<feature type="signal peptide" evidence="1">
    <location>
        <begin position="1"/>
        <end position="23"/>
    </location>
</feature>
<feature type="chain" id="PRO_5008582519" evidence="1">
    <location>
        <begin position="24"/>
        <end position="160"/>
    </location>
</feature>
<organism evidence="2">
    <name type="scientific">Cuerna arida</name>
    <dbReference type="NCBI Taxonomy" id="1464854"/>
    <lineage>
        <taxon>Eukaryota</taxon>
        <taxon>Metazoa</taxon>
        <taxon>Ecdysozoa</taxon>
        <taxon>Arthropoda</taxon>
        <taxon>Hexapoda</taxon>
        <taxon>Insecta</taxon>
        <taxon>Pterygota</taxon>
        <taxon>Neoptera</taxon>
        <taxon>Paraneoptera</taxon>
        <taxon>Hemiptera</taxon>
        <taxon>Auchenorrhyncha</taxon>
        <taxon>Membracoidea</taxon>
        <taxon>Cicadellidae</taxon>
        <taxon>Cicadellinae</taxon>
        <taxon>Proconiini</taxon>
        <taxon>Cuerna</taxon>
    </lineage>
</organism>
<gene>
    <name evidence="2" type="ORF">g.3613</name>
</gene>
<accession>A0A1B6EWE3</accession>
<protein>
    <submittedName>
        <fullName evidence="2">Uncharacterized protein</fullName>
    </submittedName>
</protein>
<dbReference type="AlphaFoldDB" id="A0A1B6EWE3"/>
<proteinExistence type="predicted"/>
<sequence>LAMSVSLKFTSAIFLFFICATQSEKDNINESEVENCRKTTKLSKGDADNMVQPNNKPKTRDEKCFLKCFYEKHFVAASGKYEMQVNENDPYIVSVEEEPVKTNNLVIKGCIEHATFKDKSEEACELGLIMRLCHQQYSRIATQVIANLIRRNEELANERA</sequence>
<keyword evidence="1" id="KW-0732">Signal</keyword>
<feature type="non-terminal residue" evidence="2">
    <location>
        <position position="1"/>
    </location>
</feature>
<dbReference type="Gene3D" id="1.10.238.20">
    <property type="entry name" value="Pheromone/general odorant binding protein domain"/>
    <property type="match status" value="1"/>
</dbReference>
<evidence type="ECO:0000256" key="1">
    <source>
        <dbReference type="SAM" id="SignalP"/>
    </source>
</evidence>
<dbReference type="CDD" id="cd23992">
    <property type="entry name" value="PBP_GOBP"/>
    <property type="match status" value="1"/>
</dbReference>
<evidence type="ECO:0000313" key="2">
    <source>
        <dbReference type="EMBL" id="JAS42210.1"/>
    </source>
</evidence>
<name>A0A1B6EWE3_9HEMI</name>
<dbReference type="InterPro" id="IPR036728">
    <property type="entry name" value="PBP_GOBP_sf"/>
</dbReference>